<sequence>MADINTSKRMMMMALVNVAFVFAVGNASPSSPPPPKTHCNARGGFYLGPNQTSRHSDPCDLEWCNPTTMELVIVNCTGPNAPHCKEPGLGSHFPGCCDYLTVCSPNEMKKLLWRTG</sequence>
<reference evidence="2" key="1">
    <citation type="journal article" date="2015" name="PLoS ONE">
        <title>An Insight into the Sialome of the Lone Star Tick, Amblyomma americanum, with a Glimpse on Its Time Dependent Gene Expression.</title>
        <authorList>
            <person name="Karim S."/>
            <person name="Ribeiro J.M."/>
        </authorList>
    </citation>
    <scope>NUCLEOTIDE SEQUENCE</scope>
    <source>
        <tissue evidence="2">Salivary gland</tissue>
    </source>
</reference>
<dbReference type="AlphaFoldDB" id="A0A0C9RWD5"/>
<evidence type="ECO:0000256" key="1">
    <source>
        <dbReference type="SAM" id="SignalP"/>
    </source>
</evidence>
<protein>
    <submittedName>
        <fullName evidence="2">Putative secreted protein</fullName>
    </submittedName>
</protein>
<proteinExistence type="evidence at transcript level"/>
<evidence type="ECO:0000313" key="2">
    <source>
        <dbReference type="EMBL" id="JAG91906.1"/>
    </source>
</evidence>
<name>A0A0C9RWD5_AMBAM</name>
<organism evidence="2">
    <name type="scientific">Amblyomma americanum</name>
    <name type="common">Lone star tick</name>
    <dbReference type="NCBI Taxonomy" id="6943"/>
    <lineage>
        <taxon>Eukaryota</taxon>
        <taxon>Metazoa</taxon>
        <taxon>Ecdysozoa</taxon>
        <taxon>Arthropoda</taxon>
        <taxon>Chelicerata</taxon>
        <taxon>Arachnida</taxon>
        <taxon>Acari</taxon>
        <taxon>Parasitiformes</taxon>
        <taxon>Ixodida</taxon>
        <taxon>Ixodoidea</taxon>
        <taxon>Ixodidae</taxon>
        <taxon>Amblyomminae</taxon>
        <taxon>Amblyomma</taxon>
    </lineage>
</organism>
<feature type="chain" id="PRO_5002202932" evidence="1">
    <location>
        <begin position="28"/>
        <end position="116"/>
    </location>
</feature>
<feature type="signal peptide" evidence="1">
    <location>
        <begin position="1"/>
        <end position="27"/>
    </location>
</feature>
<accession>A0A0C9RWD5</accession>
<dbReference type="EMBL" id="GBZX01000834">
    <property type="protein sequence ID" value="JAG91906.1"/>
    <property type="molecule type" value="mRNA"/>
</dbReference>
<keyword evidence="1" id="KW-0732">Signal</keyword>